<proteinExistence type="predicted"/>
<dbReference type="EMBL" id="RIZI01000159">
    <property type="protein sequence ID" value="RNF62982.1"/>
    <property type="molecule type" value="Genomic_DNA"/>
</dbReference>
<dbReference type="InterPro" id="IPR029052">
    <property type="entry name" value="Metallo-depent_PP-like"/>
</dbReference>
<protein>
    <submittedName>
        <fullName evidence="2">Metallophosphoesterase</fullName>
    </submittedName>
</protein>
<evidence type="ECO:0000259" key="1">
    <source>
        <dbReference type="Pfam" id="PF00149"/>
    </source>
</evidence>
<dbReference type="GO" id="GO:0016787">
    <property type="term" value="F:hydrolase activity"/>
    <property type="evidence" value="ECO:0007669"/>
    <property type="project" value="InterPro"/>
</dbReference>
<sequence>MTRELSEEDTLAVTDHPPPFLRLLSDIHLDMNPPQTVRLAPLPTDRDSILVLAGDFGTPKKLADWLKIAATPFPHIVAILGNHDYWGLSVERAPEKWREGLAKHLPEDLMARCTLLESQSVDIGNIRFFGATLWSDFDGGDPYSMRAAQETMQDHKRIRCHGGARRFLPRDTLELHLASKVWLEASIAQPWAGHKVVITHHAPAWASIYKSFRQDDLSGAYASRLEETVQRFGDLGVHLWMHGHTHHAVDYRIGAVRVLSNAFGYPREGTGVQLDQVIELEEQVL</sequence>
<organism evidence="2">
    <name type="scientific">Acidithiobacillus sulfuriphilus</name>
    <dbReference type="NCBI Taxonomy" id="1867749"/>
    <lineage>
        <taxon>Bacteria</taxon>
        <taxon>Pseudomonadati</taxon>
        <taxon>Pseudomonadota</taxon>
        <taxon>Acidithiobacillia</taxon>
        <taxon>Acidithiobacillales</taxon>
        <taxon>Acidithiobacillaceae</taxon>
        <taxon>Acidithiobacillus</taxon>
    </lineage>
</organism>
<dbReference type="Pfam" id="PF00149">
    <property type="entry name" value="Metallophos"/>
    <property type="match status" value="1"/>
</dbReference>
<name>A0A3M8R5P1_9PROT</name>
<gene>
    <name evidence="2" type="ORF">EC580_06945</name>
</gene>
<dbReference type="RefSeq" id="WP_123103501.1">
    <property type="nucleotide sequence ID" value="NZ_CP127527.1"/>
</dbReference>
<accession>A0A3M8R5P1</accession>
<evidence type="ECO:0000313" key="2">
    <source>
        <dbReference type="EMBL" id="RNF62982.1"/>
    </source>
</evidence>
<dbReference type="InterPro" id="IPR004843">
    <property type="entry name" value="Calcineurin-like_PHP"/>
</dbReference>
<dbReference type="SUPFAM" id="SSF56300">
    <property type="entry name" value="Metallo-dependent phosphatases"/>
    <property type="match status" value="1"/>
</dbReference>
<reference evidence="2" key="1">
    <citation type="submission" date="2018-10" db="EMBL/GenBank/DDBJ databases">
        <title>Acidithiobacillus sulfuriphilus sp. nov.: an extremely acidophilic sulfur-oxidizing chemolithotroph isolated from a neutral pH environment.</title>
        <authorList>
            <person name="Falagan C."/>
            <person name="Moya-Beltran A."/>
            <person name="Quatrini R."/>
            <person name="Johnson D.B."/>
        </authorList>
    </citation>
    <scope>NUCLEOTIDE SEQUENCE [LARGE SCALE GENOMIC DNA]</scope>
    <source>
        <strain evidence="2">CJ-2</strain>
    </source>
</reference>
<dbReference type="OrthoDB" id="356681at2"/>
<comment type="caution">
    <text evidence="2">The sequence shown here is derived from an EMBL/GenBank/DDBJ whole genome shotgun (WGS) entry which is preliminary data.</text>
</comment>
<dbReference type="PANTHER" id="PTHR37844:SF2">
    <property type="entry name" value="SER_THR PROTEIN PHOSPHATASE SUPERFAMILY (AFU_ORTHOLOGUE AFUA_1G14840)"/>
    <property type="match status" value="1"/>
</dbReference>
<dbReference type="PANTHER" id="PTHR37844">
    <property type="entry name" value="SER/THR PROTEIN PHOSPHATASE SUPERFAMILY (AFU_ORTHOLOGUE AFUA_1G14840)"/>
    <property type="match status" value="1"/>
</dbReference>
<dbReference type="Gene3D" id="3.60.21.10">
    <property type="match status" value="1"/>
</dbReference>
<dbReference type="AlphaFoldDB" id="A0A3M8R5P1"/>
<feature type="domain" description="Calcineurin-like phosphoesterase" evidence="1">
    <location>
        <begin position="24"/>
        <end position="247"/>
    </location>
</feature>